<dbReference type="Pfam" id="PF13458">
    <property type="entry name" value="Peripla_BP_6"/>
    <property type="match status" value="1"/>
</dbReference>
<evidence type="ECO:0000313" key="7">
    <source>
        <dbReference type="EMBL" id="QKC76214.1"/>
    </source>
</evidence>
<accession>A0A6M7UG04</accession>
<dbReference type="PRINTS" id="PR00337">
    <property type="entry name" value="LEUILEVALBP"/>
</dbReference>
<dbReference type="Proteomes" id="UP000503339">
    <property type="component" value="Chromosome"/>
</dbReference>
<protein>
    <submittedName>
        <fullName evidence="7">Branched-chain amino acid ABC transporter substrate-binding protein</fullName>
    </submittedName>
</protein>
<dbReference type="RefSeq" id="WP_064989798.1">
    <property type="nucleotide sequence ID" value="NZ_CP033361.1"/>
</dbReference>
<dbReference type="InterPro" id="IPR028082">
    <property type="entry name" value="Peripla_BP_I"/>
</dbReference>
<dbReference type="InterPro" id="IPR028081">
    <property type="entry name" value="Leu-bd"/>
</dbReference>
<evidence type="ECO:0000313" key="8">
    <source>
        <dbReference type="Proteomes" id="UP000503339"/>
    </source>
</evidence>
<evidence type="ECO:0000256" key="2">
    <source>
        <dbReference type="ARBA" id="ARBA00022448"/>
    </source>
</evidence>
<keyword evidence="2" id="KW-0813">Transport</keyword>
<keyword evidence="4" id="KW-0029">Amino-acid transport</keyword>
<keyword evidence="3 5" id="KW-0732">Signal</keyword>
<dbReference type="Gene3D" id="3.40.50.2300">
    <property type="match status" value="2"/>
</dbReference>
<dbReference type="EMBL" id="CP033361">
    <property type="protein sequence ID" value="QKC76214.1"/>
    <property type="molecule type" value="Genomic_DNA"/>
</dbReference>
<comment type="similarity">
    <text evidence="1">Belongs to the leucine-binding protein family.</text>
</comment>
<dbReference type="AlphaFoldDB" id="A0A6M7UG04"/>
<feature type="chain" id="PRO_5026746810" evidence="5">
    <location>
        <begin position="30"/>
        <end position="383"/>
    </location>
</feature>
<dbReference type="SUPFAM" id="SSF53822">
    <property type="entry name" value="Periplasmic binding protein-like I"/>
    <property type="match status" value="1"/>
</dbReference>
<dbReference type="KEGG" id="merd:EB233_12250"/>
<evidence type="ECO:0000256" key="4">
    <source>
        <dbReference type="ARBA" id="ARBA00022970"/>
    </source>
</evidence>
<sequence length="383" mass="40613">MRDVRTVLPRVFTLLALGLLAALTFPRLAAAECADIPIAVAGPMTGDWAVYGEEMRRGAKLAADDINAKGGIGGCKLALTVLDDQGTPDTAVAIAKTVGRDRVRFVVGHYNSGASIPASQIYAKNNTLMVSPASTNPALTEFKLWNVARTAGRDDVQGAFAAGYMADHFPQRNLAIVSDGTPYGDGLADKARKALRAKGHPEKLATKVRYDQTNLGDLIGKMKAAKIEIVFFAGLGDQLGALIRQTDEAGLHVQFISGDASMVRDLTERAGPAVEGTLIVFSPEDRSNPAAKDVVARFRSEGFEPEAYTLKSYAAVQVIAGGITMAGVQAPRLVAAAIRSGKPIPTVLGDLTFDAKGDRREPDVAMYVWTKQANGGFSLEPVK</sequence>
<keyword evidence="8" id="KW-1185">Reference proteome</keyword>
<dbReference type="PANTHER" id="PTHR47151:SF2">
    <property type="entry name" value="AMINO ACID BINDING PROTEIN"/>
    <property type="match status" value="1"/>
</dbReference>
<gene>
    <name evidence="7" type="ORF">EB233_12250</name>
</gene>
<evidence type="ECO:0000256" key="5">
    <source>
        <dbReference type="SAM" id="SignalP"/>
    </source>
</evidence>
<dbReference type="CDD" id="cd06342">
    <property type="entry name" value="PBP1_ABC_LIVBP-like"/>
    <property type="match status" value="1"/>
</dbReference>
<name>A0A6M7UG04_9HYPH</name>
<dbReference type="InterPro" id="IPR000709">
    <property type="entry name" value="Leu_Ile_Val-bd"/>
</dbReference>
<evidence type="ECO:0000259" key="6">
    <source>
        <dbReference type="Pfam" id="PF13458"/>
    </source>
</evidence>
<reference evidence="7 8" key="1">
    <citation type="submission" date="2018-10" db="EMBL/GenBank/DDBJ databases">
        <authorList>
            <person name="Perry B.J."/>
            <person name="Sullivan J.T."/>
            <person name="Murphy R.J.T."/>
            <person name="Ramsay J.P."/>
            <person name="Ronson C.W."/>
        </authorList>
    </citation>
    <scope>NUCLEOTIDE SEQUENCE [LARGE SCALE GENOMIC DNA]</scope>
    <source>
        <strain evidence="7 8">NZP2014</strain>
    </source>
</reference>
<evidence type="ECO:0000256" key="3">
    <source>
        <dbReference type="ARBA" id="ARBA00022729"/>
    </source>
</evidence>
<organism evidence="7 8">
    <name type="scientific">Mesorhizobium erdmanii</name>
    <dbReference type="NCBI Taxonomy" id="1777866"/>
    <lineage>
        <taxon>Bacteria</taxon>
        <taxon>Pseudomonadati</taxon>
        <taxon>Pseudomonadota</taxon>
        <taxon>Alphaproteobacteria</taxon>
        <taxon>Hyphomicrobiales</taxon>
        <taxon>Phyllobacteriaceae</taxon>
        <taxon>Mesorhizobium</taxon>
    </lineage>
</organism>
<dbReference type="PANTHER" id="PTHR47151">
    <property type="entry name" value="LEU/ILE/VAL-BINDING ABC TRANSPORTER SUBUNIT"/>
    <property type="match status" value="1"/>
</dbReference>
<feature type="domain" description="Leucine-binding protein" evidence="6">
    <location>
        <begin position="36"/>
        <end position="370"/>
    </location>
</feature>
<evidence type="ECO:0000256" key="1">
    <source>
        <dbReference type="ARBA" id="ARBA00010062"/>
    </source>
</evidence>
<feature type="signal peptide" evidence="5">
    <location>
        <begin position="1"/>
        <end position="29"/>
    </location>
</feature>
<dbReference type="GO" id="GO:0006865">
    <property type="term" value="P:amino acid transport"/>
    <property type="evidence" value="ECO:0007669"/>
    <property type="project" value="UniProtKB-KW"/>
</dbReference>
<proteinExistence type="inferred from homology"/>